<feature type="transmembrane region" description="Helical" evidence="7">
    <location>
        <begin position="303"/>
        <end position="324"/>
    </location>
</feature>
<dbReference type="GO" id="GO:0005886">
    <property type="term" value="C:plasma membrane"/>
    <property type="evidence" value="ECO:0007669"/>
    <property type="project" value="TreeGrafter"/>
</dbReference>
<evidence type="ECO:0000256" key="6">
    <source>
        <dbReference type="SAM" id="MobiDB-lite"/>
    </source>
</evidence>
<feature type="transmembrane region" description="Helical" evidence="7">
    <location>
        <begin position="190"/>
        <end position="213"/>
    </location>
</feature>
<feature type="region of interest" description="Disordered" evidence="6">
    <location>
        <begin position="1"/>
        <end position="62"/>
    </location>
</feature>
<comment type="subcellular location">
    <subcellularLocation>
        <location evidence="1">Membrane</location>
        <topology evidence="1">Multi-pass membrane protein</topology>
    </subcellularLocation>
</comment>
<organism evidence="9 10">
    <name type="scientific">Aspergillus mulundensis</name>
    <dbReference type="NCBI Taxonomy" id="1810919"/>
    <lineage>
        <taxon>Eukaryota</taxon>
        <taxon>Fungi</taxon>
        <taxon>Dikarya</taxon>
        <taxon>Ascomycota</taxon>
        <taxon>Pezizomycotina</taxon>
        <taxon>Eurotiomycetes</taxon>
        <taxon>Eurotiomycetidae</taxon>
        <taxon>Eurotiales</taxon>
        <taxon>Aspergillaceae</taxon>
        <taxon>Aspergillus</taxon>
        <taxon>Aspergillus subgen. Nidulantes</taxon>
    </lineage>
</organism>
<keyword evidence="5 7" id="KW-0472">Membrane</keyword>
<dbReference type="STRING" id="1810919.A0A3D8RKE8"/>
<feature type="compositionally biased region" description="Pro residues" evidence="6">
    <location>
        <begin position="52"/>
        <end position="61"/>
    </location>
</feature>
<feature type="transmembrane region" description="Helical" evidence="7">
    <location>
        <begin position="336"/>
        <end position="355"/>
    </location>
</feature>
<evidence type="ECO:0000259" key="8">
    <source>
        <dbReference type="PROSITE" id="PS50850"/>
    </source>
</evidence>
<dbReference type="AlphaFoldDB" id="A0A3D8RKE8"/>
<dbReference type="Proteomes" id="UP000256690">
    <property type="component" value="Unassembled WGS sequence"/>
</dbReference>
<feature type="domain" description="Major facilitator superfamily (MFS) profile" evidence="8">
    <location>
        <begin position="67"/>
        <end position="518"/>
    </location>
</feature>
<dbReference type="GeneID" id="38117559"/>
<dbReference type="InterPro" id="IPR036259">
    <property type="entry name" value="MFS_trans_sf"/>
</dbReference>
<keyword evidence="10" id="KW-1185">Reference proteome</keyword>
<feature type="transmembrane region" description="Helical" evidence="7">
    <location>
        <begin position="487"/>
        <end position="510"/>
    </location>
</feature>
<proteinExistence type="predicted"/>
<dbReference type="RefSeq" id="XP_026602295.1">
    <property type="nucleotide sequence ID" value="XM_026749205.1"/>
</dbReference>
<feature type="region of interest" description="Disordered" evidence="6">
    <location>
        <begin position="248"/>
        <end position="271"/>
    </location>
</feature>
<evidence type="ECO:0000256" key="4">
    <source>
        <dbReference type="ARBA" id="ARBA00022989"/>
    </source>
</evidence>
<evidence type="ECO:0000256" key="5">
    <source>
        <dbReference type="ARBA" id="ARBA00023136"/>
    </source>
</evidence>
<dbReference type="InterPro" id="IPR011701">
    <property type="entry name" value="MFS"/>
</dbReference>
<dbReference type="Pfam" id="PF07690">
    <property type="entry name" value="MFS_1"/>
    <property type="match status" value="1"/>
</dbReference>
<dbReference type="PANTHER" id="PTHR23502">
    <property type="entry name" value="MAJOR FACILITATOR SUPERFAMILY"/>
    <property type="match status" value="1"/>
</dbReference>
<dbReference type="InterPro" id="IPR020846">
    <property type="entry name" value="MFS_dom"/>
</dbReference>
<dbReference type="FunFam" id="1.20.1250.20:FF:000172">
    <property type="entry name" value="MFS multidrug resistance transporter"/>
    <property type="match status" value="1"/>
</dbReference>
<keyword evidence="4 7" id="KW-1133">Transmembrane helix</keyword>
<evidence type="ECO:0000256" key="7">
    <source>
        <dbReference type="SAM" id="Phobius"/>
    </source>
</evidence>
<sequence>MPPATETTPLLAPGLLPLSLSSPSLSPSPSPSPSSSNPPSKPVPAKPKAKTTPPPKTPFPPSQKRLIILTASLASTFSPLSSNIYYPALIALASDLHVSPSQINLTITTYMVCQALSPTLTATLSDTHGRRPAYILCLSLYIASNIALSQVHSYKSLLLLRGLQSTGISGTVALAAAVAADIIEPAERGMYMGFTSLGNILAPSLGPVLGGVITGSRFGWRGVFGVLAGAGIVVLGVLVVVLPETRNASPSCKKRAGGQEQEQGQGSESTPACTDGLVKKQRNLAVLNPFASLRLLGHRPTGLILLSNGLVFASYYAVTAGIPAQFKRLYGLEDMGIGLVFVPAGVGSLVSAAFCGKAVDRNYRKVQREYQETRRSADRSRTRTDQEFPIERARLQIGGPMTLLSALAILLYGVVLDLRPPLVVALILIFLVSFSITASYNVMNVLLVDLYYSTPATVMATNNFVRCFLGAASTALVTPMIERFGNGRTYGLVSAVIAVVCWPILGMVYANGVQWRVQRESERNRGLGESDGTV</sequence>
<feature type="transmembrane region" description="Helical" evidence="7">
    <location>
        <begin position="163"/>
        <end position="183"/>
    </location>
</feature>
<protein>
    <recommendedName>
        <fullName evidence="8">Major facilitator superfamily (MFS) profile domain-containing protein</fullName>
    </recommendedName>
</protein>
<evidence type="ECO:0000313" key="10">
    <source>
        <dbReference type="Proteomes" id="UP000256690"/>
    </source>
</evidence>
<gene>
    <name evidence="9" type="ORF">DSM5745_07189</name>
</gene>
<feature type="transmembrane region" description="Helical" evidence="7">
    <location>
        <begin position="464"/>
        <end position="481"/>
    </location>
</feature>
<dbReference type="GO" id="GO:0022857">
    <property type="term" value="F:transmembrane transporter activity"/>
    <property type="evidence" value="ECO:0007669"/>
    <property type="project" value="InterPro"/>
</dbReference>
<feature type="transmembrane region" description="Helical" evidence="7">
    <location>
        <begin position="133"/>
        <end position="151"/>
    </location>
</feature>
<keyword evidence="3 7" id="KW-0812">Transmembrane</keyword>
<keyword evidence="2" id="KW-0813">Transport</keyword>
<accession>A0A3D8RKE8</accession>
<comment type="caution">
    <text evidence="9">The sequence shown here is derived from an EMBL/GenBank/DDBJ whole genome shotgun (WGS) entry which is preliminary data.</text>
</comment>
<feature type="transmembrane region" description="Helical" evidence="7">
    <location>
        <begin position="219"/>
        <end position="242"/>
    </location>
</feature>
<feature type="transmembrane region" description="Helical" evidence="7">
    <location>
        <begin position="422"/>
        <end position="452"/>
    </location>
</feature>
<name>A0A3D8RKE8_9EURO</name>
<dbReference type="PROSITE" id="PS50850">
    <property type="entry name" value="MFS"/>
    <property type="match status" value="1"/>
</dbReference>
<dbReference type="OrthoDB" id="435022at2759"/>
<dbReference type="Gene3D" id="1.20.1250.20">
    <property type="entry name" value="MFS general substrate transporter like domains"/>
    <property type="match status" value="1"/>
</dbReference>
<evidence type="ECO:0000256" key="2">
    <source>
        <dbReference type="ARBA" id="ARBA00022448"/>
    </source>
</evidence>
<evidence type="ECO:0000313" key="9">
    <source>
        <dbReference type="EMBL" id="RDW74527.1"/>
    </source>
</evidence>
<reference evidence="9 10" key="1">
    <citation type="journal article" date="2018" name="IMA Fungus">
        <title>IMA Genome-F 9: Draft genome sequence of Annulohypoxylon stygium, Aspergillus mulundensis, Berkeleyomyces basicola (syn. Thielaviopsis basicola), Ceratocystis smalleyi, two Cercospora beticola strains, Coleophoma cylindrospora, Fusarium fracticaudum, Phialophora cf. hyalina, and Morchella septimelata.</title>
        <authorList>
            <person name="Wingfield B.D."/>
            <person name="Bills G.F."/>
            <person name="Dong Y."/>
            <person name="Huang W."/>
            <person name="Nel W.J."/>
            <person name="Swalarsk-Parry B.S."/>
            <person name="Vaghefi N."/>
            <person name="Wilken P.M."/>
            <person name="An Z."/>
            <person name="de Beer Z.W."/>
            <person name="De Vos L."/>
            <person name="Chen L."/>
            <person name="Duong T.A."/>
            <person name="Gao Y."/>
            <person name="Hammerbacher A."/>
            <person name="Kikkert J.R."/>
            <person name="Li Y."/>
            <person name="Li H."/>
            <person name="Li K."/>
            <person name="Li Q."/>
            <person name="Liu X."/>
            <person name="Ma X."/>
            <person name="Naidoo K."/>
            <person name="Pethybridge S.J."/>
            <person name="Sun J."/>
            <person name="Steenkamp E.T."/>
            <person name="van der Nest M.A."/>
            <person name="van Wyk S."/>
            <person name="Wingfield M.J."/>
            <person name="Xiong C."/>
            <person name="Yue Q."/>
            <person name="Zhang X."/>
        </authorList>
    </citation>
    <scope>NUCLEOTIDE SEQUENCE [LARGE SCALE GENOMIC DNA]</scope>
    <source>
        <strain evidence="9 10">DSM 5745</strain>
    </source>
</reference>
<evidence type="ECO:0000256" key="1">
    <source>
        <dbReference type="ARBA" id="ARBA00004141"/>
    </source>
</evidence>
<evidence type="ECO:0000256" key="3">
    <source>
        <dbReference type="ARBA" id="ARBA00022692"/>
    </source>
</evidence>
<feature type="compositionally biased region" description="Low complexity" evidence="6">
    <location>
        <begin position="258"/>
        <end position="269"/>
    </location>
</feature>
<dbReference type="PANTHER" id="PTHR23502:SF144">
    <property type="entry name" value="MAJOR FACILITATOR SUPERFAMILY (MFS) PROFILE DOMAIN-CONTAINING PROTEIN"/>
    <property type="match status" value="1"/>
</dbReference>
<dbReference type="EMBL" id="PVWQ01000008">
    <property type="protein sequence ID" value="RDW74527.1"/>
    <property type="molecule type" value="Genomic_DNA"/>
</dbReference>
<feature type="transmembrane region" description="Helical" evidence="7">
    <location>
        <begin position="397"/>
        <end position="416"/>
    </location>
</feature>
<feature type="compositionally biased region" description="Low complexity" evidence="6">
    <location>
        <begin position="1"/>
        <end position="25"/>
    </location>
</feature>
<dbReference type="SUPFAM" id="SSF103473">
    <property type="entry name" value="MFS general substrate transporter"/>
    <property type="match status" value="1"/>
</dbReference>